<evidence type="ECO:0000259" key="3">
    <source>
        <dbReference type="Pfam" id="PF13359"/>
    </source>
</evidence>
<comment type="cofactor">
    <cofactor evidence="1">
        <name>a divalent metal cation</name>
        <dbReference type="ChEBI" id="CHEBI:60240"/>
    </cofactor>
</comment>
<dbReference type="Proteomes" id="UP000077051">
    <property type="component" value="Unassembled WGS sequence"/>
</dbReference>
<dbReference type="EMBL" id="AMYB01000006">
    <property type="protein sequence ID" value="OAD01643.1"/>
    <property type="molecule type" value="Genomic_DNA"/>
</dbReference>
<organism evidence="4 5">
    <name type="scientific">Mucor lusitanicus CBS 277.49</name>
    <dbReference type="NCBI Taxonomy" id="747725"/>
    <lineage>
        <taxon>Eukaryota</taxon>
        <taxon>Fungi</taxon>
        <taxon>Fungi incertae sedis</taxon>
        <taxon>Mucoromycota</taxon>
        <taxon>Mucoromycotina</taxon>
        <taxon>Mucoromycetes</taxon>
        <taxon>Mucorales</taxon>
        <taxon>Mucorineae</taxon>
        <taxon>Mucoraceae</taxon>
        <taxon>Mucor</taxon>
    </lineage>
</organism>
<accession>A0A168JUR8</accession>
<gene>
    <name evidence="4" type="ORF">MUCCIDRAFT_113110</name>
</gene>
<dbReference type="VEuPathDB" id="FungiDB:MUCCIDRAFT_113110"/>
<feature type="domain" description="DDE Tnp4" evidence="3">
    <location>
        <begin position="14"/>
        <end position="162"/>
    </location>
</feature>
<dbReference type="Pfam" id="PF13359">
    <property type="entry name" value="DDE_Tnp_4"/>
    <property type="match status" value="1"/>
</dbReference>
<dbReference type="AlphaFoldDB" id="A0A168JUR8"/>
<keyword evidence="2" id="KW-0479">Metal-binding</keyword>
<reference evidence="4 5" key="1">
    <citation type="submission" date="2015-06" db="EMBL/GenBank/DDBJ databases">
        <title>Expansion of signal transduction pathways in fungi by whole-genome duplication.</title>
        <authorList>
            <consortium name="DOE Joint Genome Institute"/>
            <person name="Corrochano L.M."/>
            <person name="Kuo A."/>
            <person name="Marcet-Houben M."/>
            <person name="Polaino S."/>
            <person name="Salamov A."/>
            <person name="Villalobos J.M."/>
            <person name="Alvarez M.I."/>
            <person name="Avalos J."/>
            <person name="Benito E.P."/>
            <person name="Benoit I."/>
            <person name="Burger G."/>
            <person name="Camino L.P."/>
            <person name="Canovas D."/>
            <person name="Cerda-Olmedo E."/>
            <person name="Cheng J.-F."/>
            <person name="Dominguez A."/>
            <person name="Elias M."/>
            <person name="Eslava A.P."/>
            <person name="Glaser F."/>
            <person name="Grimwood J."/>
            <person name="Gutierrez G."/>
            <person name="Heitman J."/>
            <person name="Henrissat B."/>
            <person name="Iturriaga E.A."/>
            <person name="Lang B.F."/>
            <person name="Lavin J.L."/>
            <person name="Lee S."/>
            <person name="Li W."/>
            <person name="Lindquist E."/>
            <person name="Lopez-Garcia S."/>
            <person name="Luque E.M."/>
            <person name="Marcos A.T."/>
            <person name="Martin J."/>
            <person name="Mccluskey K."/>
            <person name="Medina H.R."/>
            <person name="Miralles-Duran A."/>
            <person name="Miyazaki A."/>
            <person name="Munoz-Torres E."/>
            <person name="Oguiza J.A."/>
            <person name="Ohm R."/>
            <person name="Olmedo M."/>
            <person name="Orejas M."/>
            <person name="Ortiz-Castellanos L."/>
            <person name="Pisabarro A.G."/>
            <person name="Rodriguez-Romero J."/>
            <person name="Ruiz-Herrera J."/>
            <person name="Ruiz-Vazquez R."/>
            <person name="Sanz C."/>
            <person name="Schackwitz W."/>
            <person name="Schmutz J."/>
            <person name="Shahriari M."/>
            <person name="Shelest E."/>
            <person name="Silva-Franco F."/>
            <person name="Soanes D."/>
            <person name="Syed K."/>
            <person name="Tagua V.G."/>
            <person name="Talbot N.J."/>
            <person name="Thon M."/>
            <person name="De Vries R.P."/>
            <person name="Wiebenga A."/>
            <person name="Yadav J.S."/>
            <person name="Braun E.L."/>
            <person name="Baker S."/>
            <person name="Garre V."/>
            <person name="Horwitz B."/>
            <person name="Torres-Martinez S."/>
            <person name="Idnurm A."/>
            <person name="Herrera-Estrella A."/>
            <person name="Gabaldon T."/>
            <person name="Grigoriev I.V."/>
        </authorList>
    </citation>
    <scope>NUCLEOTIDE SEQUENCE [LARGE SCALE GENOMIC DNA]</scope>
    <source>
        <strain evidence="4 5">CBS 277.49</strain>
    </source>
</reference>
<evidence type="ECO:0000256" key="2">
    <source>
        <dbReference type="ARBA" id="ARBA00022723"/>
    </source>
</evidence>
<evidence type="ECO:0000313" key="5">
    <source>
        <dbReference type="Proteomes" id="UP000077051"/>
    </source>
</evidence>
<comment type="caution">
    <text evidence="4">The sequence shown here is derived from an EMBL/GenBank/DDBJ whole genome shotgun (WGS) entry which is preliminary data.</text>
</comment>
<dbReference type="OrthoDB" id="2287908at2759"/>
<dbReference type="InterPro" id="IPR027806">
    <property type="entry name" value="HARBI1_dom"/>
</dbReference>
<sequence>MAHCSKSLALQQVSRPATDDDMQKSLYNGWKHVHAIKYQAIVTPDGITSSMMGPVIGARHDKFMYTMLQTEKRLQKYLHISDREKDNYAIYGDPAYEESEHLHCPFPHSYIIVSPSHGYIPCHNPLEIECNKSMAKVRIAVEWEFAEVMKYFSYCKYKYAMKVDSNNPAKVYILSTIFKNMLHCAYQRGYSTFAKFKVNPPTLEDYIQGMRREKIEGEDEDM</sequence>
<dbReference type="STRING" id="747725.A0A168JUR8"/>
<protein>
    <recommendedName>
        <fullName evidence="3">DDE Tnp4 domain-containing protein</fullName>
    </recommendedName>
</protein>
<proteinExistence type="predicted"/>
<keyword evidence="5" id="KW-1185">Reference proteome</keyword>
<name>A0A168JUR8_MUCCL</name>
<dbReference type="GO" id="GO:0046872">
    <property type="term" value="F:metal ion binding"/>
    <property type="evidence" value="ECO:0007669"/>
    <property type="project" value="UniProtKB-KW"/>
</dbReference>
<evidence type="ECO:0000313" key="4">
    <source>
        <dbReference type="EMBL" id="OAD01643.1"/>
    </source>
</evidence>
<evidence type="ECO:0000256" key="1">
    <source>
        <dbReference type="ARBA" id="ARBA00001968"/>
    </source>
</evidence>